<dbReference type="PANTHER" id="PTHR27005:SF511">
    <property type="entry name" value="WALL-ASSOCIATED RECEPTOR KINASE 1-RELATED"/>
    <property type="match status" value="1"/>
</dbReference>
<evidence type="ECO:0000313" key="4">
    <source>
        <dbReference type="Proteomes" id="UP001293593"/>
    </source>
</evidence>
<dbReference type="EMBL" id="JAWXYG010000008">
    <property type="protein sequence ID" value="KAK4265723.1"/>
    <property type="molecule type" value="Genomic_DNA"/>
</dbReference>
<dbReference type="PANTHER" id="PTHR27005">
    <property type="entry name" value="WALL-ASSOCIATED RECEPTOR KINASE-LIKE 21"/>
    <property type="match status" value="1"/>
</dbReference>
<keyword evidence="2" id="KW-0067">ATP-binding</keyword>
<dbReference type="GO" id="GO:0005524">
    <property type="term" value="F:ATP binding"/>
    <property type="evidence" value="ECO:0007669"/>
    <property type="project" value="UniProtKB-KW"/>
</dbReference>
<accession>A0AAE1JBZ0</accession>
<sequence length="119" mass="13142">MEEGSLLEVLDKRVLDQKNVEQLKEVALLARRCMRDNGEERPTMKEVATELDGLIVMKKHPWVKGGDMMSEECECLLDHAAAASTSAGYDGGYGNVSANTFAAYKSMQKQLAFEIADGR</sequence>
<dbReference type="Gene3D" id="1.10.510.10">
    <property type="entry name" value="Transferase(Phosphotransferase) domain 1"/>
    <property type="match status" value="1"/>
</dbReference>
<proteinExistence type="predicted"/>
<dbReference type="InterPro" id="IPR045274">
    <property type="entry name" value="WAK-like"/>
</dbReference>
<dbReference type="GO" id="GO:0005886">
    <property type="term" value="C:plasma membrane"/>
    <property type="evidence" value="ECO:0007669"/>
    <property type="project" value="TreeGrafter"/>
</dbReference>
<dbReference type="GO" id="GO:0007166">
    <property type="term" value="P:cell surface receptor signaling pathway"/>
    <property type="evidence" value="ECO:0007669"/>
    <property type="project" value="InterPro"/>
</dbReference>
<organism evidence="3 4">
    <name type="scientific">Acacia crassicarpa</name>
    <name type="common">northern wattle</name>
    <dbReference type="NCBI Taxonomy" id="499986"/>
    <lineage>
        <taxon>Eukaryota</taxon>
        <taxon>Viridiplantae</taxon>
        <taxon>Streptophyta</taxon>
        <taxon>Embryophyta</taxon>
        <taxon>Tracheophyta</taxon>
        <taxon>Spermatophyta</taxon>
        <taxon>Magnoliopsida</taxon>
        <taxon>eudicotyledons</taxon>
        <taxon>Gunneridae</taxon>
        <taxon>Pentapetalae</taxon>
        <taxon>rosids</taxon>
        <taxon>fabids</taxon>
        <taxon>Fabales</taxon>
        <taxon>Fabaceae</taxon>
        <taxon>Caesalpinioideae</taxon>
        <taxon>mimosoid clade</taxon>
        <taxon>Acacieae</taxon>
        <taxon>Acacia</taxon>
    </lineage>
</organism>
<dbReference type="AlphaFoldDB" id="A0AAE1JBZ0"/>
<keyword evidence="1" id="KW-0547">Nucleotide-binding</keyword>
<dbReference type="GO" id="GO:0004674">
    <property type="term" value="F:protein serine/threonine kinase activity"/>
    <property type="evidence" value="ECO:0007669"/>
    <property type="project" value="TreeGrafter"/>
</dbReference>
<evidence type="ECO:0000256" key="2">
    <source>
        <dbReference type="ARBA" id="ARBA00022840"/>
    </source>
</evidence>
<reference evidence="3" key="1">
    <citation type="submission" date="2023-10" db="EMBL/GenBank/DDBJ databases">
        <title>Chromosome-level genome of the transformable northern wattle, Acacia crassicarpa.</title>
        <authorList>
            <person name="Massaro I."/>
            <person name="Sinha N.R."/>
            <person name="Poethig S."/>
            <person name="Leichty A.R."/>
        </authorList>
    </citation>
    <scope>NUCLEOTIDE SEQUENCE</scope>
    <source>
        <strain evidence="3">Acra3RX</strain>
        <tissue evidence="3">Leaf</tissue>
    </source>
</reference>
<comment type="caution">
    <text evidence="3">The sequence shown here is derived from an EMBL/GenBank/DDBJ whole genome shotgun (WGS) entry which is preliminary data.</text>
</comment>
<name>A0AAE1JBZ0_9FABA</name>
<dbReference type="Proteomes" id="UP001293593">
    <property type="component" value="Unassembled WGS sequence"/>
</dbReference>
<evidence type="ECO:0000313" key="3">
    <source>
        <dbReference type="EMBL" id="KAK4265723.1"/>
    </source>
</evidence>
<protein>
    <submittedName>
        <fullName evidence="3">Uncharacterized protein</fullName>
    </submittedName>
</protein>
<gene>
    <name evidence="3" type="ORF">QN277_026740</name>
</gene>
<keyword evidence="4" id="KW-1185">Reference proteome</keyword>
<evidence type="ECO:0000256" key="1">
    <source>
        <dbReference type="ARBA" id="ARBA00022741"/>
    </source>
</evidence>